<dbReference type="AlphaFoldDB" id="A0AB73PT75"/>
<accession>A0AB73PT75</accession>
<gene>
    <name evidence="3" type="ORF">CG702_24210</name>
</gene>
<protein>
    <recommendedName>
        <fullName evidence="5">Tetratricopeptide repeat protein</fullName>
    </recommendedName>
</protein>
<comment type="caution">
    <text evidence="3">The sequence shown here is derived from an EMBL/GenBank/DDBJ whole genome shotgun (WGS) entry which is preliminary data.</text>
</comment>
<keyword evidence="1" id="KW-0175">Coiled coil</keyword>
<organism evidence="3 4">
    <name type="scientific">Escherichia coli</name>
    <dbReference type="NCBI Taxonomy" id="562"/>
    <lineage>
        <taxon>Bacteria</taxon>
        <taxon>Pseudomonadati</taxon>
        <taxon>Pseudomonadota</taxon>
        <taxon>Gammaproteobacteria</taxon>
        <taxon>Enterobacterales</taxon>
        <taxon>Enterobacteriaceae</taxon>
        <taxon>Escherichia</taxon>
    </lineage>
</organism>
<feature type="coiled-coil region" evidence="1">
    <location>
        <begin position="276"/>
        <end position="303"/>
    </location>
</feature>
<evidence type="ECO:0000256" key="1">
    <source>
        <dbReference type="SAM" id="Coils"/>
    </source>
</evidence>
<reference evidence="3 4" key="1">
    <citation type="submission" date="2017-07" db="EMBL/GenBank/DDBJ databases">
        <authorList>
            <person name="Zhi S."/>
            <person name="Banting G."/>
            <person name="Neumann N."/>
        </authorList>
    </citation>
    <scope>NUCLEOTIDE SEQUENCE [LARGE SCALE GENOMIC DNA]</scope>
    <source>
        <strain evidence="3 4">WW41</strain>
    </source>
</reference>
<dbReference type="Proteomes" id="UP000264870">
    <property type="component" value="Unassembled WGS sequence"/>
</dbReference>
<evidence type="ECO:0000256" key="2">
    <source>
        <dbReference type="SAM" id="MobiDB-lite"/>
    </source>
</evidence>
<dbReference type="EMBL" id="NNAK01000094">
    <property type="protein sequence ID" value="OZP00681.1"/>
    <property type="molecule type" value="Genomic_DNA"/>
</dbReference>
<evidence type="ECO:0000313" key="4">
    <source>
        <dbReference type="Proteomes" id="UP000264870"/>
    </source>
</evidence>
<proteinExistence type="predicted"/>
<sequence>MCERTICPNLKPATGPEGGGDSKADSETIPIADEIATLTYMGDANAAQERWAFAFSAKRKWAEKVRNDVAGIVATQRGYQKVYCVTAQFARAKDRARVEDELSKQYGVTITILDRSWIVDQVVSNDRKDLAFNYLGVGQEVAGSRRMGPTDYSRSQQLEDIEKTLGNPEAFSGMKMQRVTESLVAAKLSRNLELPRIETDGRFARAIRLAEQDGTYRQKLEAHYESIWTAFWWFDDIAYLNGRYDEFANLVSDTDHAINLEFLCNLVQLLFNSVIHQHLTVEEARLEERASRLTERLKVIAENKERPNNALEALSSLLVIEVNQAILKQDTEKLSSLWPQFSDVVKRARGLGEFSAERLTKMIEVFGLVAGKDSSYVQLVDEVAAFVSERTGEAQGALVLLKRAQQLDFEDNFEIIRLLGKAARQLTKKEYADSLIEALQLLTFAYRSAGLLWAARATCIFAMASMFIEAEEDSDLSASIVPMVMALAWIAVELRHLPDALEAVRLVRGCTAMLPLDDSSKDRIAERLTELDLILASQILNFTAEELQHVVRLPDVLGGLGLQQSRNSLIYALGHEAELRREGSIPQEETPEKVAELFTLLASQPVSSNQHGPVIFNEADSQCLVSRVQGIRVAVFHPCSDALVLAAEAVIGSVEAFFATAIESGAVAHTENFTISLQDSSEVLAPDYTINTDEMTAIVRWPTGFKPATFARQADIQKMLIGLAAEIFAATCYVEDMRKTIEHLFSSEAVLDRISMVVIVGNSRQRVFKEGLSKLSDWTQMAISEFTLESSRPVIIRRLLNTVEDQERCSTVGKRSSPPLTSDHRDLGVRSVIDVHLWDQAGWNGTAFTHWGPSYPPAIALMFKHEDAARKIFSRWRQRLGTVDKQDEIYLAILRGISVDEPAHYRVLITSRLSNDEGETSGKTFMMASRMQTMHAETDVNLIRFLNIYRQSRAYLLLPAIFNGRAEPKFIPELAILKRELSVKNAIEVNEHDVEVMALGAEEYRRRFGTSGPGNRS</sequence>
<evidence type="ECO:0000313" key="3">
    <source>
        <dbReference type="EMBL" id="OZP00681.1"/>
    </source>
</evidence>
<name>A0AB73PT75_ECOLX</name>
<evidence type="ECO:0008006" key="5">
    <source>
        <dbReference type="Google" id="ProtNLM"/>
    </source>
</evidence>
<feature type="region of interest" description="Disordered" evidence="2">
    <location>
        <begin position="1"/>
        <end position="26"/>
    </location>
</feature>